<gene>
    <name evidence="3" type="ORF">C8F04DRAFT_1182929</name>
</gene>
<feature type="transmembrane region" description="Helical" evidence="1">
    <location>
        <begin position="111"/>
        <end position="130"/>
    </location>
</feature>
<dbReference type="Pfam" id="PF10544">
    <property type="entry name" value="T5orf172"/>
    <property type="match status" value="1"/>
</dbReference>
<evidence type="ECO:0000259" key="2">
    <source>
        <dbReference type="Pfam" id="PF10544"/>
    </source>
</evidence>
<keyword evidence="1" id="KW-1133">Transmembrane helix</keyword>
<keyword evidence="4" id="KW-1185">Reference proteome</keyword>
<sequence>MDQILSAAMAQPPTQADGGGFIYLYFLKDIHGRWIVKIGESTWPPRRKKEWDRQCAPQRHIWFEYALWVPWRKKMEGLLHLWATLNGAWLGYVLCRYCGIHHREQFDLGNCGGMWTIIQTAMAFVFKMGWPSWWYGSL</sequence>
<keyword evidence="1" id="KW-0472">Membrane</keyword>
<organism evidence="3 4">
    <name type="scientific">Mycena alexandri</name>
    <dbReference type="NCBI Taxonomy" id="1745969"/>
    <lineage>
        <taxon>Eukaryota</taxon>
        <taxon>Fungi</taxon>
        <taxon>Dikarya</taxon>
        <taxon>Basidiomycota</taxon>
        <taxon>Agaricomycotina</taxon>
        <taxon>Agaricomycetes</taxon>
        <taxon>Agaricomycetidae</taxon>
        <taxon>Agaricales</taxon>
        <taxon>Marasmiineae</taxon>
        <taxon>Mycenaceae</taxon>
        <taxon>Mycena</taxon>
    </lineage>
</organism>
<feature type="domain" description="Bacteriophage T5 Orf172 DNA-binding" evidence="2">
    <location>
        <begin position="20"/>
        <end position="107"/>
    </location>
</feature>
<dbReference type="Proteomes" id="UP001218188">
    <property type="component" value="Unassembled WGS sequence"/>
</dbReference>
<protein>
    <recommendedName>
        <fullName evidence="2">Bacteriophage T5 Orf172 DNA-binding domain-containing protein</fullName>
    </recommendedName>
</protein>
<evidence type="ECO:0000313" key="4">
    <source>
        <dbReference type="Proteomes" id="UP001218188"/>
    </source>
</evidence>
<accession>A0AAD6SV75</accession>
<evidence type="ECO:0000256" key="1">
    <source>
        <dbReference type="SAM" id="Phobius"/>
    </source>
</evidence>
<dbReference type="AlphaFoldDB" id="A0AAD6SV75"/>
<dbReference type="EMBL" id="JARJCM010000055">
    <property type="protein sequence ID" value="KAJ7034651.1"/>
    <property type="molecule type" value="Genomic_DNA"/>
</dbReference>
<reference evidence="3" key="1">
    <citation type="submission" date="2023-03" db="EMBL/GenBank/DDBJ databases">
        <title>Massive genome expansion in bonnet fungi (Mycena s.s.) driven by repeated elements and novel gene families across ecological guilds.</title>
        <authorList>
            <consortium name="Lawrence Berkeley National Laboratory"/>
            <person name="Harder C.B."/>
            <person name="Miyauchi S."/>
            <person name="Viragh M."/>
            <person name="Kuo A."/>
            <person name="Thoen E."/>
            <person name="Andreopoulos B."/>
            <person name="Lu D."/>
            <person name="Skrede I."/>
            <person name="Drula E."/>
            <person name="Henrissat B."/>
            <person name="Morin E."/>
            <person name="Kohler A."/>
            <person name="Barry K."/>
            <person name="LaButti K."/>
            <person name="Morin E."/>
            <person name="Salamov A."/>
            <person name="Lipzen A."/>
            <person name="Mereny Z."/>
            <person name="Hegedus B."/>
            <person name="Baldrian P."/>
            <person name="Stursova M."/>
            <person name="Weitz H."/>
            <person name="Taylor A."/>
            <person name="Grigoriev I.V."/>
            <person name="Nagy L.G."/>
            <person name="Martin F."/>
            <person name="Kauserud H."/>
        </authorList>
    </citation>
    <scope>NUCLEOTIDE SEQUENCE</scope>
    <source>
        <strain evidence="3">CBHHK200</strain>
    </source>
</reference>
<feature type="transmembrane region" description="Helical" evidence="1">
    <location>
        <begin position="79"/>
        <end position="99"/>
    </location>
</feature>
<comment type="caution">
    <text evidence="3">The sequence shown here is derived from an EMBL/GenBank/DDBJ whole genome shotgun (WGS) entry which is preliminary data.</text>
</comment>
<evidence type="ECO:0000313" key="3">
    <source>
        <dbReference type="EMBL" id="KAJ7034651.1"/>
    </source>
</evidence>
<dbReference type="InterPro" id="IPR018306">
    <property type="entry name" value="Phage_T5_Orf172_DNA-bd"/>
</dbReference>
<keyword evidence="1" id="KW-0812">Transmembrane</keyword>
<proteinExistence type="predicted"/>
<name>A0AAD6SV75_9AGAR</name>